<protein>
    <submittedName>
        <fullName evidence="1">Uncharacterized protein</fullName>
    </submittedName>
</protein>
<organism evidence="1 2">
    <name type="scientific">Stylosanthes scabra</name>
    <dbReference type="NCBI Taxonomy" id="79078"/>
    <lineage>
        <taxon>Eukaryota</taxon>
        <taxon>Viridiplantae</taxon>
        <taxon>Streptophyta</taxon>
        <taxon>Embryophyta</taxon>
        <taxon>Tracheophyta</taxon>
        <taxon>Spermatophyta</taxon>
        <taxon>Magnoliopsida</taxon>
        <taxon>eudicotyledons</taxon>
        <taxon>Gunneridae</taxon>
        <taxon>Pentapetalae</taxon>
        <taxon>rosids</taxon>
        <taxon>fabids</taxon>
        <taxon>Fabales</taxon>
        <taxon>Fabaceae</taxon>
        <taxon>Papilionoideae</taxon>
        <taxon>50 kb inversion clade</taxon>
        <taxon>dalbergioids sensu lato</taxon>
        <taxon>Dalbergieae</taxon>
        <taxon>Pterocarpus clade</taxon>
        <taxon>Stylosanthes</taxon>
    </lineage>
</organism>
<name>A0ABU6XS96_9FABA</name>
<proteinExistence type="predicted"/>
<reference evidence="1 2" key="1">
    <citation type="journal article" date="2023" name="Plants (Basel)">
        <title>Bridging the Gap: Combining Genomics and Transcriptomics Approaches to Understand Stylosanthes scabra, an Orphan Legume from the Brazilian Caatinga.</title>
        <authorList>
            <person name="Ferreira-Neto J.R.C."/>
            <person name="da Silva M.D."/>
            <person name="Binneck E."/>
            <person name="de Melo N.F."/>
            <person name="da Silva R.H."/>
            <person name="de Melo A.L.T.M."/>
            <person name="Pandolfi V."/>
            <person name="Bustamante F.O."/>
            <person name="Brasileiro-Vidal A.C."/>
            <person name="Benko-Iseppon A.M."/>
        </authorList>
    </citation>
    <scope>NUCLEOTIDE SEQUENCE [LARGE SCALE GENOMIC DNA]</scope>
    <source>
        <tissue evidence="1">Leaves</tissue>
    </source>
</reference>
<evidence type="ECO:0000313" key="2">
    <source>
        <dbReference type="Proteomes" id="UP001341840"/>
    </source>
</evidence>
<dbReference type="EMBL" id="JASCZI010213289">
    <property type="protein sequence ID" value="MED6201102.1"/>
    <property type="molecule type" value="Genomic_DNA"/>
</dbReference>
<keyword evidence="2" id="KW-1185">Reference proteome</keyword>
<dbReference type="Proteomes" id="UP001341840">
    <property type="component" value="Unassembled WGS sequence"/>
</dbReference>
<sequence length="89" mass="9943">MKPYPPFIVGLNHINTHPIDSSTGRQRLSFAVESVVLAGSVIHICQEPRVSTVDGSECAQPPRLSVFLTPLNHPAYSRRHCYTKRFLSL</sequence>
<evidence type="ECO:0000313" key="1">
    <source>
        <dbReference type="EMBL" id="MED6201102.1"/>
    </source>
</evidence>
<comment type="caution">
    <text evidence="1">The sequence shown here is derived from an EMBL/GenBank/DDBJ whole genome shotgun (WGS) entry which is preliminary data.</text>
</comment>
<accession>A0ABU6XS96</accession>
<gene>
    <name evidence="1" type="ORF">PIB30_091619</name>
</gene>